<name>A0AAD2B988_9RALS</name>
<keyword evidence="3" id="KW-1185">Reference proteome</keyword>
<organism evidence="2 3">
    <name type="scientific">Ralstonia wenshanensis</name>
    <dbReference type="NCBI Taxonomy" id="2842456"/>
    <lineage>
        <taxon>Bacteria</taxon>
        <taxon>Pseudomonadati</taxon>
        <taxon>Pseudomonadota</taxon>
        <taxon>Betaproteobacteria</taxon>
        <taxon>Burkholderiales</taxon>
        <taxon>Burkholderiaceae</taxon>
        <taxon>Ralstonia</taxon>
    </lineage>
</organism>
<evidence type="ECO:0000256" key="1">
    <source>
        <dbReference type="SAM" id="SignalP"/>
    </source>
</evidence>
<dbReference type="Proteomes" id="UP001189915">
    <property type="component" value="Unassembled WGS sequence"/>
</dbReference>
<gene>
    <name evidence="2" type="ORF">LMG18091_03238</name>
</gene>
<evidence type="ECO:0000313" key="3">
    <source>
        <dbReference type="Proteomes" id="UP001189915"/>
    </source>
</evidence>
<accession>A0AAD2B988</accession>
<dbReference type="AlphaFoldDB" id="A0AAD2B988"/>
<sequence>MRRKLGFLLTAAVCIMAHAEEASRPAWSAAPQAYATVSNIFAAGAPFNRALVVDQVFVEETPGKDLRFWFLFYGPNYRIYSEAGEARAIKQGEFLYSANGDSTCDLLFRLRPEHTLHIEGRARHDGTQSAARFCPRPITLPFKP</sequence>
<reference evidence="2 3" key="1">
    <citation type="submission" date="2023-07" db="EMBL/GenBank/DDBJ databases">
        <authorList>
            <person name="Peeters C."/>
        </authorList>
    </citation>
    <scope>NUCLEOTIDE SEQUENCE [LARGE SCALE GENOMIC DNA]</scope>
    <source>
        <strain evidence="2 3">LMG 18091</strain>
    </source>
</reference>
<dbReference type="RefSeq" id="WP_316870584.1">
    <property type="nucleotide sequence ID" value="NZ_CATWAF010000004.1"/>
</dbReference>
<comment type="caution">
    <text evidence="2">The sequence shown here is derived from an EMBL/GenBank/DDBJ whole genome shotgun (WGS) entry which is preliminary data.</text>
</comment>
<feature type="chain" id="PRO_5041993480" evidence="1">
    <location>
        <begin position="20"/>
        <end position="144"/>
    </location>
</feature>
<protein>
    <submittedName>
        <fullName evidence="2">Uncharacterized protein</fullName>
    </submittedName>
</protein>
<keyword evidence="1" id="KW-0732">Signal</keyword>
<proteinExistence type="predicted"/>
<evidence type="ECO:0000313" key="2">
    <source>
        <dbReference type="EMBL" id="CAJ0700641.1"/>
    </source>
</evidence>
<dbReference type="EMBL" id="CATWAF010000004">
    <property type="protein sequence ID" value="CAJ0700641.1"/>
    <property type="molecule type" value="Genomic_DNA"/>
</dbReference>
<feature type="signal peptide" evidence="1">
    <location>
        <begin position="1"/>
        <end position="19"/>
    </location>
</feature>